<evidence type="ECO:0000313" key="2">
    <source>
        <dbReference type="Proteomes" id="UP001333996"/>
    </source>
</evidence>
<dbReference type="RefSeq" id="WP_329512933.1">
    <property type="nucleotide sequence ID" value="NZ_BAAAYZ010000301.1"/>
</dbReference>
<sequence>MTTLRPVASFWTAALAVVPALWAGAAPSVVYPVYAQGKRSR</sequence>
<organism evidence="1 2">
    <name type="scientific">Streptomyces chiangmaiensis</name>
    <dbReference type="NCBI Taxonomy" id="766497"/>
    <lineage>
        <taxon>Bacteria</taxon>
        <taxon>Bacillati</taxon>
        <taxon>Actinomycetota</taxon>
        <taxon>Actinomycetes</taxon>
        <taxon>Kitasatosporales</taxon>
        <taxon>Streptomycetaceae</taxon>
        <taxon>Streptomyces</taxon>
    </lineage>
</organism>
<comment type="caution">
    <text evidence="1">The sequence shown here is derived from an EMBL/GenBank/DDBJ whole genome shotgun (WGS) entry which is preliminary data.</text>
</comment>
<dbReference type="Proteomes" id="UP001333996">
    <property type="component" value="Unassembled WGS sequence"/>
</dbReference>
<name>A0ABU7FXC4_9ACTN</name>
<gene>
    <name evidence="1" type="ORF">VXC91_43880</name>
</gene>
<proteinExistence type="predicted"/>
<accession>A0ABU7FXC4</accession>
<dbReference type="EMBL" id="JAYWVC010000433">
    <property type="protein sequence ID" value="MED7828598.1"/>
    <property type="molecule type" value="Genomic_DNA"/>
</dbReference>
<keyword evidence="2" id="KW-1185">Reference proteome</keyword>
<evidence type="ECO:0000313" key="1">
    <source>
        <dbReference type="EMBL" id="MED7828598.1"/>
    </source>
</evidence>
<reference evidence="1" key="1">
    <citation type="submission" date="2024-01" db="EMBL/GenBank/DDBJ databases">
        <title>First draft genome sequence data of TA4-1, the type strain of Gram-positive actinobacterium Streptomyces chiangmaiensis.</title>
        <authorList>
            <person name="Yasawong M."/>
            <person name="Nantapong N."/>
        </authorList>
    </citation>
    <scope>NUCLEOTIDE SEQUENCE</scope>
    <source>
        <strain evidence="1">TA4-1</strain>
    </source>
</reference>
<protein>
    <submittedName>
        <fullName evidence="1">Uncharacterized protein</fullName>
    </submittedName>
</protein>